<dbReference type="EMBL" id="FOUR01000004">
    <property type="protein sequence ID" value="SFN08966.1"/>
    <property type="molecule type" value="Genomic_DNA"/>
</dbReference>
<organism evidence="1 2">
    <name type="scientific">Marinobacter pelagius</name>
    <dbReference type="NCBI Taxonomy" id="379482"/>
    <lineage>
        <taxon>Bacteria</taxon>
        <taxon>Pseudomonadati</taxon>
        <taxon>Pseudomonadota</taxon>
        <taxon>Gammaproteobacteria</taxon>
        <taxon>Pseudomonadales</taxon>
        <taxon>Marinobacteraceae</taxon>
        <taxon>Marinobacter</taxon>
    </lineage>
</organism>
<accession>A0A1I4W6Y4</accession>
<evidence type="ECO:0000313" key="2">
    <source>
        <dbReference type="Proteomes" id="UP000199339"/>
    </source>
</evidence>
<evidence type="ECO:0000313" key="1">
    <source>
        <dbReference type="EMBL" id="SFN08966.1"/>
    </source>
</evidence>
<keyword evidence="2" id="KW-1185">Reference proteome</keyword>
<gene>
    <name evidence="1" type="ORF">SAMN04487961_2113</name>
</gene>
<reference evidence="2" key="1">
    <citation type="submission" date="2016-10" db="EMBL/GenBank/DDBJ databases">
        <authorList>
            <person name="Varghese N."/>
            <person name="Submissions S."/>
        </authorList>
    </citation>
    <scope>NUCLEOTIDE SEQUENCE [LARGE SCALE GENOMIC DNA]</scope>
    <source>
        <strain evidence="2">CGMCC 1.6775</strain>
    </source>
</reference>
<sequence length="59" mass="6853">MPFSPLRYVKVTGALRRYTVEGPQWTYPVMMGTIYTLIDPEEIMIIKEQAQEVKNKAGY</sequence>
<dbReference type="Proteomes" id="UP000199339">
    <property type="component" value="Unassembled WGS sequence"/>
</dbReference>
<protein>
    <submittedName>
        <fullName evidence="1">Uncharacterized protein</fullName>
    </submittedName>
</protein>
<dbReference type="AlphaFoldDB" id="A0A1I4W6Y4"/>
<name>A0A1I4W6Y4_9GAMM</name>
<proteinExistence type="predicted"/>
<dbReference type="RefSeq" id="WP_139227061.1">
    <property type="nucleotide sequence ID" value="NZ_FOUR01000004.1"/>
</dbReference>